<dbReference type="Proteomes" id="UP000766486">
    <property type="component" value="Unassembled WGS sequence"/>
</dbReference>
<keyword evidence="3" id="KW-1185">Reference proteome</keyword>
<sequence length="82" mass="8783">VADALESGRLSSAALDVHPDEPNIHPRLKELAKKGKVMITCHNAGGTVDTHKGFEELSMRNIMAVLAGGKAITPVNMRHLKS</sequence>
<reference evidence="2 3" key="1">
    <citation type="submission" date="2019-06" db="EMBL/GenBank/DDBJ databases">
        <authorList>
            <person name="Broberg M."/>
        </authorList>
    </citation>
    <scope>NUCLEOTIDE SEQUENCE [LARGE SCALE GENOMIC DNA]</scope>
</reference>
<feature type="non-terminal residue" evidence="2">
    <location>
        <position position="82"/>
    </location>
</feature>
<organism evidence="2 3">
    <name type="scientific">Bionectria ochroleuca</name>
    <name type="common">Gliocladium roseum</name>
    <dbReference type="NCBI Taxonomy" id="29856"/>
    <lineage>
        <taxon>Eukaryota</taxon>
        <taxon>Fungi</taxon>
        <taxon>Dikarya</taxon>
        <taxon>Ascomycota</taxon>
        <taxon>Pezizomycotina</taxon>
        <taxon>Sordariomycetes</taxon>
        <taxon>Hypocreomycetidae</taxon>
        <taxon>Hypocreales</taxon>
        <taxon>Bionectriaceae</taxon>
        <taxon>Clonostachys</taxon>
    </lineage>
</organism>
<proteinExistence type="predicted"/>
<evidence type="ECO:0000256" key="1">
    <source>
        <dbReference type="SAM" id="MobiDB-lite"/>
    </source>
</evidence>
<comment type="caution">
    <text evidence="2">The sequence shown here is derived from an EMBL/GenBank/DDBJ whole genome shotgun (WGS) entry which is preliminary data.</text>
</comment>
<dbReference type="Gene3D" id="3.40.50.720">
    <property type="entry name" value="NAD(P)-binding Rossmann-like Domain"/>
    <property type="match status" value="2"/>
</dbReference>
<gene>
    <name evidence="2" type="ORF">CLO192961_LOCUS389747</name>
</gene>
<name>A0ABY6UUB2_BIOOC</name>
<protein>
    <recommendedName>
        <fullName evidence="4">D-isomer specific 2-hydroxyacid dehydrogenase NAD-binding domain-containing protein</fullName>
    </recommendedName>
</protein>
<evidence type="ECO:0008006" key="4">
    <source>
        <dbReference type="Google" id="ProtNLM"/>
    </source>
</evidence>
<evidence type="ECO:0000313" key="3">
    <source>
        <dbReference type="Proteomes" id="UP000766486"/>
    </source>
</evidence>
<dbReference type="EMBL" id="CABFNS010000890">
    <property type="protein sequence ID" value="VUC34651.1"/>
    <property type="molecule type" value="Genomic_DNA"/>
</dbReference>
<evidence type="ECO:0000313" key="2">
    <source>
        <dbReference type="EMBL" id="VUC34651.1"/>
    </source>
</evidence>
<feature type="non-terminal residue" evidence="2">
    <location>
        <position position="1"/>
    </location>
</feature>
<feature type="region of interest" description="Disordered" evidence="1">
    <location>
        <begin position="1"/>
        <end position="22"/>
    </location>
</feature>
<accession>A0ABY6UUB2</accession>